<proteinExistence type="predicted"/>
<name>A0A4Y8SC36_9SPHI</name>
<keyword evidence="2" id="KW-1185">Reference proteome</keyword>
<evidence type="ECO:0000313" key="2">
    <source>
        <dbReference type="Proteomes" id="UP000297540"/>
    </source>
</evidence>
<dbReference type="RefSeq" id="WP_133232578.1">
    <property type="nucleotide sequence ID" value="NZ_SOZE01000017.1"/>
</dbReference>
<protein>
    <submittedName>
        <fullName evidence="1">Uncharacterized protein</fullName>
    </submittedName>
</protein>
<sequence>MLTEDFVRLITTNENTAILELNFEQLDALAILLPASACEYDKLKKQLNGITQPEIDNLTDEFLEVYKTIVLTTVPTEANA</sequence>
<accession>A0A4Y8SC36</accession>
<dbReference type="EMBL" id="SOZE01000017">
    <property type="protein sequence ID" value="TFF36185.1"/>
    <property type="molecule type" value="Genomic_DNA"/>
</dbReference>
<dbReference type="Proteomes" id="UP000297540">
    <property type="component" value="Unassembled WGS sequence"/>
</dbReference>
<organism evidence="1 2">
    <name type="scientific">Mucilaginibacter psychrotolerans</name>
    <dbReference type="NCBI Taxonomy" id="1524096"/>
    <lineage>
        <taxon>Bacteria</taxon>
        <taxon>Pseudomonadati</taxon>
        <taxon>Bacteroidota</taxon>
        <taxon>Sphingobacteriia</taxon>
        <taxon>Sphingobacteriales</taxon>
        <taxon>Sphingobacteriaceae</taxon>
        <taxon>Mucilaginibacter</taxon>
    </lineage>
</organism>
<reference evidence="1 2" key="1">
    <citation type="journal article" date="2017" name="Int. J. Syst. Evol. Microbiol.">
        <title>Mucilaginibacterpsychrotolerans sp. nov., isolated from peatlands.</title>
        <authorList>
            <person name="Deng Y."/>
            <person name="Shen L."/>
            <person name="Xu B."/>
            <person name="Liu Y."/>
            <person name="Gu Z."/>
            <person name="Liu H."/>
            <person name="Zhou Y."/>
        </authorList>
    </citation>
    <scope>NUCLEOTIDE SEQUENCE [LARGE SCALE GENOMIC DNA]</scope>
    <source>
        <strain evidence="1 2">NH7-4</strain>
    </source>
</reference>
<dbReference type="AlphaFoldDB" id="A0A4Y8SC36"/>
<evidence type="ECO:0000313" key="1">
    <source>
        <dbReference type="EMBL" id="TFF36185.1"/>
    </source>
</evidence>
<gene>
    <name evidence="1" type="ORF">E2R66_16725</name>
</gene>
<comment type="caution">
    <text evidence="1">The sequence shown here is derived from an EMBL/GenBank/DDBJ whole genome shotgun (WGS) entry which is preliminary data.</text>
</comment>